<sequence>MVPSNSSMSLEECRFHYSPPEKLSVSSKFSHHLQRHVQGLFDVLLPPSSWSSPASYSRNYALHYHPLQ</sequence>
<evidence type="ECO:0000313" key="1">
    <source>
        <dbReference type="EMBL" id="CEK83208.1"/>
    </source>
</evidence>
<organism evidence="1">
    <name type="scientific">Arion vulgaris</name>
    <dbReference type="NCBI Taxonomy" id="1028688"/>
    <lineage>
        <taxon>Eukaryota</taxon>
        <taxon>Metazoa</taxon>
        <taxon>Spiralia</taxon>
        <taxon>Lophotrochozoa</taxon>
        <taxon>Mollusca</taxon>
        <taxon>Gastropoda</taxon>
        <taxon>Heterobranchia</taxon>
        <taxon>Euthyneura</taxon>
        <taxon>Panpulmonata</taxon>
        <taxon>Eupulmonata</taxon>
        <taxon>Stylommatophora</taxon>
        <taxon>Helicina</taxon>
        <taxon>Arionoidea</taxon>
        <taxon>Arionidae</taxon>
        <taxon>Arion</taxon>
    </lineage>
</organism>
<feature type="non-terminal residue" evidence="1">
    <location>
        <position position="68"/>
    </location>
</feature>
<name>A0A0B7AQR1_9EUPU</name>
<dbReference type="EMBL" id="HACG01036343">
    <property type="protein sequence ID" value="CEK83208.1"/>
    <property type="molecule type" value="Transcribed_RNA"/>
</dbReference>
<proteinExistence type="predicted"/>
<protein>
    <submittedName>
        <fullName evidence="1">Uncharacterized protein</fullName>
    </submittedName>
</protein>
<reference evidence="1" key="1">
    <citation type="submission" date="2014-12" db="EMBL/GenBank/DDBJ databases">
        <title>Insight into the proteome of Arion vulgaris.</title>
        <authorList>
            <person name="Aradska J."/>
            <person name="Bulat T."/>
            <person name="Smidak R."/>
            <person name="Sarate P."/>
            <person name="Gangsoo J."/>
            <person name="Sialana F."/>
            <person name="Bilban M."/>
            <person name="Lubec G."/>
        </authorList>
    </citation>
    <scope>NUCLEOTIDE SEQUENCE</scope>
    <source>
        <tissue evidence="1">Skin</tissue>
    </source>
</reference>
<accession>A0A0B7AQR1</accession>
<gene>
    <name evidence="1" type="primary">ORF135833</name>
</gene>
<dbReference type="AlphaFoldDB" id="A0A0B7AQR1"/>